<name>A0ABU4C1H7_RHOGO</name>
<keyword evidence="2" id="KW-1185">Reference proteome</keyword>
<comment type="caution">
    <text evidence="1">The sequence shown here is derived from an EMBL/GenBank/DDBJ whole genome shotgun (WGS) entry which is preliminary data.</text>
</comment>
<dbReference type="EMBL" id="JAWLKB010000017">
    <property type="protein sequence ID" value="MDV6270358.1"/>
    <property type="molecule type" value="Genomic_DNA"/>
</dbReference>
<dbReference type="RefSeq" id="WP_257013245.1">
    <property type="nucleotide sequence ID" value="NZ_CP079698.1"/>
</dbReference>
<gene>
    <name evidence="1" type="ORF">R3Q16_27395</name>
</gene>
<dbReference type="Proteomes" id="UP001185927">
    <property type="component" value="Unassembled WGS sequence"/>
</dbReference>
<accession>A0ABU4C1H7</accession>
<evidence type="ECO:0000313" key="1">
    <source>
        <dbReference type="EMBL" id="MDV6270358.1"/>
    </source>
</evidence>
<sequence>MSKQEAVIRAIADRAARLRQDTEVRRAARAAISEYGPLLDRLSQ</sequence>
<reference evidence="1 2" key="1">
    <citation type="submission" date="2023-10" db="EMBL/GenBank/DDBJ databases">
        <title>Development of a sustainable strategy for remediation of hydrocarbon-contaminated territories based on the waste exchange concept.</title>
        <authorList>
            <person name="Krivoruchko A."/>
        </authorList>
    </citation>
    <scope>NUCLEOTIDE SEQUENCE [LARGE SCALE GENOMIC DNA]</scope>
    <source>
        <strain evidence="1 2">IEGM 1203</strain>
    </source>
</reference>
<organism evidence="1 2">
    <name type="scientific">Rhodococcus globerulus</name>
    <dbReference type="NCBI Taxonomy" id="33008"/>
    <lineage>
        <taxon>Bacteria</taxon>
        <taxon>Bacillati</taxon>
        <taxon>Actinomycetota</taxon>
        <taxon>Actinomycetes</taxon>
        <taxon>Mycobacteriales</taxon>
        <taxon>Nocardiaceae</taxon>
        <taxon>Rhodococcus</taxon>
    </lineage>
</organism>
<proteinExistence type="predicted"/>
<evidence type="ECO:0000313" key="2">
    <source>
        <dbReference type="Proteomes" id="UP001185927"/>
    </source>
</evidence>
<protein>
    <submittedName>
        <fullName evidence="1">Uncharacterized protein</fullName>
    </submittedName>
</protein>